<protein>
    <submittedName>
        <fullName evidence="2">Uncharacterized protein</fullName>
    </submittedName>
</protein>
<dbReference type="Proteomes" id="UP000775547">
    <property type="component" value="Unassembled WGS sequence"/>
</dbReference>
<keyword evidence="1" id="KW-1133">Transmembrane helix</keyword>
<evidence type="ECO:0000313" key="3">
    <source>
        <dbReference type="Proteomes" id="UP000775547"/>
    </source>
</evidence>
<keyword evidence="1" id="KW-0472">Membrane</keyword>
<name>A0A9P7G6R9_9AGAR</name>
<proteinExistence type="predicted"/>
<comment type="caution">
    <text evidence="2">The sequence shown here is derived from an EMBL/GenBank/DDBJ whole genome shotgun (WGS) entry which is preliminary data.</text>
</comment>
<feature type="transmembrane region" description="Helical" evidence="1">
    <location>
        <begin position="23"/>
        <end position="42"/>
    </location>
</feature>
<evidence type="ECO:0000313" key="2">
    <source>
        <dbReference type="EMBL" id="KAG5645107.1"/>
    </source>
</evidence>
<keyword evidence="3" id="KW-1185">Reference proteome</keyword>
<sequence length="193" mass="22267">MSAISSCSCTYSRYHVRHTTQHVFNRAYLVISTFCVTALGYKQLFEALGITYTPWPYHVPEFAYVITYLLSVVLFLAVGIMLSYHLYNIAWAETSVEAQDHDVYRKKAKSRAEVGNGGTYSFSSTSEKLDSMFHLHTPDPQSSFLPSPLYTLFVPFRINPYTDGRSWARREGYDRHQGVRRGEELTDEEYEDE</sequence>
<accession>A0A9P7G6R9</accession>
<reference evidence="2" key="1">
    <citation type="submission" date="2020-07" db="EMBL/GenBank/DDBJ databases">
        <authorList>
            <person name="Nieuwenhuis M."/>
            <person name="Van De Peppel L.J.J."/>
        </authorList>
    </citation>
    <scope>NUCLEOTIDE SEQUENCE</scope>
    <source>
        <strain evidence="2">AP01</strain>
        <tissue evidence="2">Mycelium</tissue>
    </source>
</reference>
<keyword evidence="1" id="KW-0812">Transmembrane</keyword>
<gene>
    <name evidence="2" type="ORF">DXG03_006921</name>
</gene>
<reference evidence="2" key="2">
    <citation type="submission" date="2021-10" db="EMBL/GenBank/DDBJ databases">
        <title>Phylogenomics reveals ancestral predisposition of the termite-cultivated fungus Termitomyces towards a domesticated lifestyle.</title>
        <authorList>
            <person name="Auxier B."/>
            <person name="Grum-Grzhimaylo A."/>
            <person name="Cardenas M.E."/>
            <person name="Lodge J.D."/>
            <person name="Laessoe T."/>
            <person name="Pedersen O."/>
            <person name="Smith M.E."/>
            <person name="Kuyper T.W."/>
            <person name="Franco-Molano E.A."/>
            <person name="Baroni T.J."/>
            <person name="Aanen D.K."/>
        </authorList>
    </citation>
    <scope>NUCLEOTIDE SEQUENCE</scope>
    <source>
        <strain evidence="2">AP01</strain>
        <tissue evidence="2">Mycelium</tissue>
    </source>
</reference>
<organism evidence="2 3">
    <name type="scientific">Asterophora parasitica</name>
    <dbReference type="NCBI Taxonomy" id="117018"/>
    <lineage>
        <taxon>Eukaryota</taxon>
        <taxon>Fungi</taxon>
        <taxon>Dikarya</taxon>
        <taxon>Basidiomycota</taxon>
        <taxon>Agaricomycotina</taxon>
        <taxon>Agaricomycetes</taxon>
        <taxon>Agaricomycetidae</taxon>
        <taxon>Agaricales</taxon>
        <taxon>Tricholomatineae</taxon>
        <taxon>Lyophyllaceae</taxon>
        <taxon>Asterophora</taxon>
    </lineage>
</organism>
<dbReference type="OrthoDB" id="9909019at2759"/>
<evidence type="ECO:0000256" key="1">
    <source>
        <dbReference type="SAM" id="Phobius"/>
    </source>
</evidence>
<dbReference type="AlphaFoldDB" id="A0A9P7G6R9"/>
<feature type="transmembrane region" description="Helical" evidence="1">
    <location>
        <begin position="62"/>
        <end position="84"/>
    </location>
</feature>
<dbReference type="EMBL" id="JABCKV010000049">
    <property type="protein sequence ID" value="KAG5645107.1"/>
    <property type="molecule type" value="Genomic_DNA"/>
</dbReference>